<keyword evidence="2" id="KW-1185">Reference proteome</keyword>
<name>A0AAD4C2Q1_BOLED</name>
<protein>
    <submittedName>
        <fullName evidence="1">Uncharacterized protein</fullName>
    </submittedName>
</protein>
<gene>
    <name evidence="1" type="ORF">L210DRAFT_340782</name>
</gene>
<accession>A0AAD4C2Q1</accession>
<dbReference type="InterPro" id="IPR036259">
    <property type="entry name" value="MFS_trans_sf"/>
</dbReference>
<dbReference type="EMBL" id="WHUW01000004">
    <property type="protein sequence ID" value="KAF8447410.1"/>
    <property type="molecule type" value="Genomic_DNA"/>
</dbReference>
<proteinExistence type="predicted"/>
<organism evidence="1 2">
    <name type="scientific">Boletus edulis BED1</name>
    <dbReference type="NCBI Taxonomy" id="1328754"/>
    <lineage>
        <taxon>Eukaryota</taxon>
        <taxon>Fungi</taxon>
        <taxon>Dikarya</taxon>
        <taxon>Basidiomycota</taxon>
        <taxon>Agaricomycotina</taxon>
        <taxon>Agaricomycetes</taxon>
        <taxon>Agaricomycetidae</taxon>
        <taxon>Boletales</taxon>
        <taxon>Boletineae</taxon>
        <taxon>Boletaceae</taxon>
        <taxon>Boletoideae</taxon>
        <taxon>Boletus</taxon>
    </lineage>
</organism>
<dbReference type="SUPFAM" id="SSF103473">
    <property type="entry name" value="MFS general substrate transporter"/>
    <property type="match status" value="1"/>
</dbReference>
<evidence type="ECO:0000313" key="2">
    <source>
        <dbReference type="Proteomes" id="UP001194468"/>
    </source>
</evidence>
<reference evidence="1" key="1">
    <citation type="submission" date="2019-10" db="EMBL/GenBank/DDBJ databases">
        <authorList>
            <consortium name="DOE Joint Genome Institute"/>
            <person name="Kuo A."/>
            <person name="Miyauchi S."/>
            <person name="Kiss E."/>
            <person name="Drula E."/>
            <person name="Kohler A."/>
            <person name="Sanchez-Garcia M."/>
            <person name="Andreopoulos B."/>
            <person name="Barry K.W."/>
            <person name="Bonito G."/>
            <person name="Buee M."/>
            <person name="Carver A."/>
            <person name="Chen C."/>
            <person name="Cichocki N."/>
            <person name="Clum A."/>
            <person name="Culley D."/>
            <person name="Crous P.W."/>
            <person name="Fauchery L."/>
            <person name="Girlanda M."/>
            <person name="Hayes R."/>
            <person name="Keri Z."/>
            <person name="LaButti K."/>
            <person name="Lipzen A."/>
            <person name="Lombard V."/>
            <person name="Magnuson J."/>
            <person name="Maillard F."/>
            <person name="Morin E."/>
            <person name="Murat C."/>
            <person name="Nolan M."/>
            <person name="Ohm R."/>
            <person name="Pangilinan J."/>
            <person name="Pereira M."/>
            <person name="Perotto S."/>
            <person name="Peter M."/>
            <person name="Riley R."/>
            <person name="Sitrit Y."/>
            <person name="Stielow B."/>
            <person name="Szollosi G."/>
            <person name="Zifcakova L."/>
            <person name="Stursova M."/>
            <person name="Spatafora J.W."/>
            <person name="Tedersoo L."/>
            <person name="Vaario L.-M."/>
            <person name="Yamada A."/>
            <person name="Yan M."/>
            <person name="Wang P."/>
            <person name="Xu J."/>
            <person name="Bruns T."/>
            <person name="Baldrian P."/>
            <person name="Vilgalys R."/>
            <person name="Henrissat B."/>
            <person name="Grigoriev I.V."/>
            <person name="Hibbett D."/>
            <person name="Nagy L.G."/>
            <person name="Martin F.M."/>
        </authorList>
    </citation>
    <scope>NUCLEOTIDE SEQUENCE</scope>
    <source>
        <strain evidence="1">BED1</strain>
    </source>
</reference>
<comment type="caution">
    <text evidence="1">The sequence shown here is derived from an EMBL/GenBank/DDBJ whole genome shotgun (WGS) entry which is preliminary data.</text>
</comment>
<dbReference type="Proteomes" id="UP001194468">
    <property type="component" value="Unassembled WGS sequence"/>
</dbReference>
<reference evidence="1" key="2">
    <citation type="journal article" date="2020" name="Nat. Commun.">
        <title>Large-scale genome sequencing of mycorrhizal fungi provides insights into the early evolution of symbiotic traits.</title>
        <authorList>
            <person name="Miyauchi S."/>
            <person name="Kiss E."/>
            <person name="Kuo A."/>
            <person name="Drula E."/>
            <person name="Kohler A."/>
            <person name="Sanchez-Garcia M."/>
            <person name="Morin E."/>
            <person name="Andreopoulos B."/>
            <person name="Barry K.W."/>
            <person name="Bonito G."/>
            <person name="Buee M."/>
            <person name="Carver A."/>
            <person name="Chen C."/>
            <person name="Cichocki N."/>
            <person name="Clum A."/>
            <person name="Culley D."/>
            <person name="Crous P.W."/>
            <person name="Fauchery L."/>
            <person name="Girlanda M."/>
            <person name="Hayes R.D."/>
            <person name="Keri Z."/>
            <person name="LaButti K."/>
            <person name="Lipzen A."/>
            <person name="Lombard V."/>
            <person name="Magnuson J."/>
            <person name="Maillard F."/>
            <person name="Murat C."/>
            <person name="Nolan M."/>
            <person name="Ohm R.A."/>
            <person name="Pangilinan J."/>
            <person name="Pereira M.F."/>
            <person name="Perotto S."/>
            <person name="Peter M."/>
            <person name="Pfister S."/>
            <person name="Riley R."/>
            <person name="Sitrit Y."/>
            <person name="Stielow J.B."/>
            <person name="Szollosi G."/>
            <person name="Zifcakova L."/>
            <person name="Stursova M."/>
            <person name="Spatafora J.W."/>
            <person name="Tedersoo L."/>
            <person name="Vaario L.M."/>
            <person name="Yamada A."/>
            <person name="Yan M."/>
            <person name="Wang P."/>
            <person name="Xu J."/>
            <person name="Bruns T."/>
            <person name="Baldrian P."/>
            <person name="Vilgalys R."/>
            <person name="Dunand C."/>
            <person name="Henrissat B."/>
            <person name="Grigoriev I.V."/>
            <person name="Hibbett D."/>
            <person name="Nagy L.G."/>
            <person name="Martin F.M."/>
        </authorList>
    </citation>
    <scope>NUCLEOTIDE SEQUENCE</scope>
    <source>
        <strain evidence="1">BED1</strain>
    </source>
</reference>
<evidence type="ECO:0000313" key="1">
    <source>
        <dbReference type="EMBL" id="KAF8447410.1"/>
    </source>
</evidence>
<sequence length="107" mass="11850">MLVAGATVLVVGGVHQALTKRVAILPPRLFKTRTTGCLLAATFLQHAAYFPTVFYLPAFYQVPGASATGAGIMVPASMTFTFVFRIHTHDFCILHHFWIRCFKKISH</sequence>
<dbReference type="AlphaFoldDB" id="A0AAD4C2Q1"/>